<sequence length="316" mass="35773">MGQNLAEAFEDFDKRKGVIASSEPLNPKISNEYRMQEEDEGQLDEALAELKTMIEEKKPVDFSATIEGLSREAEHREGLMAASFKKLQNLAAKREGLKLKFEDENLPITERIIAISGIRRMEDERNLTDRFLSEELAAYNARKEEAGRLAELATETGKQKDEDAISLKNLLRLRGEEAKHKEEYENDLGVLVGGGSYTERKDITHKDFVEEQSKALEVSESIIRMNEVALLAEKQQEERINLWGRLRDLFGKKKESNKETSGGVRMEKMAEEFEVPLSKKGKEKADRRSTKEFVDSFGPGLSDKEDGGAVEEKKAA</sequence>
<evidence type="ECO:0000256" key="1">
    <source>
        <dbReference type="SAM" id="MobiDB-lite"/>
    </source>
</evidence>
<gene>
    <name evidence="2" type="ORF">A2257_01395</name>
</gene>
<feature type="compositionally biased region" description="Basic and acidic residues" evidence="1">
    <location>
        <begin position="302"/>
        <end position="316"/>
    </location>
</feature>
<feature type="region of interest" description="Disordered" evidence="1">
    <location>
        <begin position="274"/>
        <end position="316"/>
    </location>
</feature>
<name>A0A1F5S3D0_9BACT</name>
<evidence type="ECO:0000313" key="2">
    <source>
        <dbReference type="EMBL" id="OGF21146.1"/>
    </source>
</evidence>
<dbReference type="EMBL" id="MFGA01000013">
    <property type="protein sequence ID" value="OGF21146.1"/>
    <property type="molecule type" value="Genomic_DNA"/>
</dbReference>
<comment type="caution">
    <text evidence="2">The sequence shown here is derived from an EMBL/GenBank/DDBJ whole genome shotgun (WGS) entry which is preliminary data.</text>
</comment>
<dbReference type="AlphaFoldDB" id="A0A1F5S3D0"/>
<dbReference type="Proteomes" id="UP000177407">
    <property type="component" value="Unassembled WGS sequence"/>
</dbReference>
<feature type="compositionally biased region" description="Basic and acidic residues" evidence="1">
    <location>
        <begin position="283"/>
        <end position="294"/>
    </location>
</feature>
<reference evidence="2 3" key="1">
    <citation type="journal article" date="2016" name="Nat. Commun.">
        <title>Thousands of microbial genomes shed light on interconnected biogeochemical processes in an aquifer system.</title>
        <authorList>
            <person name="Anantharaman K."/>
            <person name="Brown C.T."/>
            <person name="Hug L.A."/>
            <person name="Sharon I."/>
            <person name="Castelle C.J."/>
            <person name="Probst A.J."/>
            <person name="Thomas B.C."/>
            <person name="Singh A."/>
            <person name="Wilkins M.J."/>
            <person name="Karaoz U."/>
            <person name="Brodie E.L."/>
            <person name="Williams K.H."/>
            <person name="Hubbard S.S."/>
            <person name="Banfield J.F."/>
        </authorList>
    </citation>
    <scope>NUCLEOTIDE SEQUENCE [LARGE SCALE GENOMIC DNA]</scope>
</reference>
<accession>A0A1F5S3D0</accession>
<protein>
    <submittedName>
        <fullName evidence="2">Uncharacterized protein</fullName>
    </submittedName>
</protein>
<proteinExistence type="predicted"/>
<organism evidence="2 3">
    <name type="scientific">Candidatus Falkowbacteria bacterium RIFOXYA2_FULL_38_12</name>
    <dbReference type="NCBI Taxonomy" id="1797993"/>
    <lineage>
        <taxon>Bacteria</taxon>
        <taxon>Candidatus Falkowiibacteriota</taxon>
    </lineage>
</organism>
<evidence type="ECO:0000313" key="3">
    <source>
        <dbReference type="Proteomes" id="UP000177407"/>
    </source>
</evidence>